<name>A0A0X3VJ23_STRVO</name>
<evidence type="ECO:0000313" key="2">
    <source>
        <dbReference type="Proteomes" id="UP000053413"/>
    </source>
</evidence>
<protein>
    <recommendedName>
        <fullName evidence="3">Restriction endonuclease</fullName>
    </recommendedName>
</protein>
<organism evidence="1 2">
    <name type="scientific">Streptomyces violaceusniger</name>
    <dbReference type="NCBI Taxonomy" id="68280"/>
    <lineage>
        <taxon>Bacteria</taxon>
        <taxon>Bacillati</taxon>
        <taxon>Actinomycetota</taxon>
        <taxon>Actinomycetes</taxon>
        <taxon>Kitasatosporales</taxon>
        <taxon>Streptomycetaceae</taxon>
        <taxon>Streptomyces</taxon>
        <taxon>Streptomyces violaceusniger group</taxon>
    </lineage>
</organism>
<dbReference type="Proteomes" id="UP000053413">
    <property type="component" value="Unassembled WGS sequence"/>
</dbReference>
<gene>
    <name evidence="1" type="ORF">ADL28_39630</name>
</gene>
<dbReference type="GeneID" id="97430112"/>
<accession>A0A0X3VJ23</accession>
<dbReference type="EMBL" id="LLZJ01000410">
    <property type="protein sequence ID" value="KUL44638.1"/>
    <property type="molecule type" value="Genomic_DNA"/>
</dbReference>
<proteinExistence type="predicted"/>
<dbReference type="AlphaFoldDB" id="A0A0X3VJ23"/>
<comment type="caution">
    <text evidence="1">The sequence shown here is derived from an EMBL/GenBank/DDBJ whole genome shotgun (WGS) entry which is preliminary data.</text>
</comment>
<dbReference type="RefSeq" id="WP_059148656.1">
    <property type="nucleotide sequence ID" value="NZ_LLZJ01000410.1"/>
</dbReference>
<evidence type="ECO:0000313" key="1">
    <source>
        <dbReference type="EMBL" id="KUL44638.1"/>
    </source>
</evidence>
<dbReference type="OrthoDB" id="4320859at2"/>
<evidence type="ECO:0008006" key="3">
    <source>
        <dbReference type="Google" id="ProtNLM"/>
    </source>
</evidence>
<sequence>MTSTHRVLHDPQGHFEAELPLDRETYQRLVDAVLGWDGDPGLHEGEYQQIALQLTVAARAVAGDVCRTADQLPADHPARVLAEDVLEDSRRRLSRALQGTGRCVQDRARLVRALYGRLDRLTEVIDSPGTIPETRRRRV</sequence>
<reference evidence="2" key="1">
    <citation type="submission" date="2015-10" db="EMBL/GenBank/DDBJ databases">
        <authorList>
            <person name="Ju K.-S."/>
            <person name="Doroghazi J.R."/>
            <person name="Metcalf W.W."/>
        </authorList>
    </citation>
    <scope>NUCLEOTIDE SEQUENCE [LARGE SCALE GENOMIC DNA]</scope>
    <source>
        <strain evidence="2">NRRL F-8817</strain>
    </source>
</reference>